<dbReference type="Proteomes" id="UP000192472">
    <property type="component" value="Unassembled WGS sequence"/>
</dbReference>
<organism evidence="2 3">
    <name type="scientific">Reichenbachiella faecimaris</name>
    <dbReference type="NCBI Taxonomy" id="692418"/>
    <lineage>
        <taxon>Bacteria</taxon>
        <taxon>Pseudomonadati</taxon>
        <taxon>Bacteroidota</taxon>
        <taxon>Cytophagia</taxon>
        <taxon>Cytophagales</taxon>
        <taxon>Reichenbachiellaceae</taxon>
        <taxon>Reichenbachiella</taxon>
    </lineage>
</organism>
<keyword evidence="3" id="KW-1185">Reference proteome</keyword>
<dbReference type="AlphaFoldDB" id="A0A1W2GEB5"/>
<name>A0A1W2GEB5_REIFA</name>
<accession>A0A1W2GEB5</accession>
<gene>
    <name evidence="2" type="ORF">SAMN04488029_2092</name>
</gene>
<evidence type="ECO:0000313" key="3">
    <source>
        <dbReference type="Proteomes" id="UP000192472"/>
    </source>
</evidence>
<keyword evidence="1" id="KW-1133">Transmembrane helix</keyword>
<evidence type="ECO:0000313" key="2">
    <source>
        <dbReference type="EMBL" id="SMD34596.1"/>
    </source>
</evidence>
<keyword evidence="1" id="KW-0812">Transmembrane</keyword>
<proteinExistence type="predicted"/>
<feature type="transmembrane region" description="Helical" evidence="1">
    <location>
        <begin position="173"/>
        <end position="192"/>
    </location>
</feature>
<dbReference type="EMBL" id="FWYF01000002">
    <property type="protein sequence ID" value="SMD34596.1"/>
    <property type="molecule type" value="Genomic_DNA"/>
</dbReference>
<evidence type="ECO:0000256" key="1">
    <source>
        <dbReference type="SAM" id="Phobius"/>
    </source>
</evidence>
<reference evidence="2 3" key="1">
    <citation type="submission" date="2017-04" db="EMBL/GenBank/DDBJ databases">
        <authorList>
            <person name="Afonso C.L."/>
            <person name="Miller P.J."/>
            <person name="Scott M.A."/>
            <person name="Spackman E."/>
            <person name="Goraichik I."/>
            <person name="Dimitrov K.M."/>
            <person name="Suarez D.L."/>
            <person name="Swayne D.E."/>
        </authorList>
    </citation>
    <scope>NUCLEOTIDE SEQUENCE [LARGE SCALE GENOMIC DNA]</scope>
    <source>
        <strain evidence="2 3">DSM 26133</strain>
    </source>
</reference>
<sequence length="199" mass="22301">MLWMSTVLNSGAAHNSKMATFTLRDTGAGWLVEMNFAQAGVDAAMIEHYGKSKILGIEKKAYQDLVINYVKSNFHLTVDGREIALRNGGILIGSHQTDLKFILPEIPLQPSEAKVYIPMFGTTYNHTNLFRVYRGGKNITKFFLNEDNDFEANLIFTSRGVFQQDQKPQEGQLLMLGSGGLFFGLVLVIVFFSRKKLKA</sequence>
<protein>
    <submittedName>
        <fullName evidence="2">Uncharacterized protein</fullName>
    </submittedName>
</protein>
<keyword evidence="1" id="KW-0472">Membrane</keyword>